<feature type="chain" id="PRO_5038866729" description="Cadherin domain-containing protein" evidence="13">
    <location>
        <begin position="22"/>
        <end position="792"/>
    </location>
</feature>
<evidence type="ECO:0000256" key="13">
    <source>
        <dbReference type="SAM" id="SignalP"/>
    </source>
</evidence>
<keyword evidence="7" id="KW-0130">Cell adhesion</keyword>
<evidence type="ECO:0000256" key="12">
    <source>
        <dbReference type="SAM" id="Phobius"/>
    </source>
</evidence>
<dbReference type="GO" id="GO:0045296">
    <property type="term" value="F:cadherin binding"/>
    <property type="evidence" value="ECO:0007669"/>
    <property type="project" value="TreeGrafter"/>
</dbReference>
<evidence type="ECO:0000256" key="5">
    <source>
        <dbReference type="ARBA" id="ARBA00022737"/>
    </source>
</evidence>
<evidence type="ECO:0000256" key="3">
    <source>
        <dbReference type="ARBA" id="ARBA00022692"/>
    </source>
</evidence>
<evidence type="ECO:0000256" key="10">
    <source>
        <dbReference type="ARBA" id="ARBA00023180"/>
    </source>
</evidence>
<dbReference type="FunFam" id="2.60.40.60:FF:000027">
    <property type="entry name" value="Cadherin 2"/>
    <property type="match status" value="1"/>
</dbReference>
<dbReference type="GO" id="GO:0007043">
    <property type="term" value="P:cell-cell junction assembly"/>
    <property type="evidence" value="ECO:0007669"/>
    <property type="project" value="TreeGrafter"/>
</dbReference>
<dbReference type="InterPro" id="IPR039808">
    <property type="entry name" value="Cadherin"/>
</dbReference>
<evidence type="ECO:0000259" key="14">
    <source>
        <dbReference type="PROSITE" id="PS50268"/>
    </source>
</evidence>
<feature type="domain" description="Cadherin" evidence="14">
    <location>
        <begin position="384"/>
        <end position="491"/>
    </location>
</feature>
<gene>
    <name evidence="15" type="ORF">MATL_G00075020</name>
</gene>
<dbReference type="InterPro" id="IPR002126">
    <property type="entry name" value="Cadherin-like_dom"/>
</dbReference>
<reference evidence="15" key="1">
    <citation type="submission" date="2021-01" db="EMBL/GenBank/DDBJ databases">
        <authorList>
            <person name="Zahm M."/>
            <person name="Roques C."/>
            <person name="Cabau C."/>
            <person name="Klopp C."/>
            <person name="Donnadieu C."/>
            <person name="Jouanno E."/>
            <person name="Lampietro C."/>
            <person name="Louis A."/>
            <person name="Herpin A."/>
            <person name="Echchiki A."/>
            <person name="Berthelot C."/>
            <person name="Parey E."/>
            <person name="Roest-Crollius H."/>
            <person name="Braasch I."/>
            <person name="Postlethwait J."/>
            <person name="Bobe J."/>
            <person name="Montfort J."/>
            <person name="Bouchez O."/>
            <person name="Begum T."/>
            <person name="Mejri S."/>
            <person name="Adams A."/>
            <person name="Chen W.-J."/>
            <person name="Guiguen Y."/>
        </authorList>
    </citation>
    <scope>NUCLEOTIDE SEQUENCE</scope>
    <source>
        <strain evidence="15">YG-15Mar2019-1</strain>
        <tissue evidence="15">Brain</tissue>
    </source>
</reference>
<evidence type="ECO:0000313" key="15">
    <source>
        <dbReference type="EMBL" id="KAG7477950.1"/>
    </source>
</evidence>
<dbReference type="AlphaFoldDB" id="A0A9D3TGJ1"/>
<keyword evidence="4 13" id="KW-0732">Signal</keyword>
<keyword evidence="2" id="KW-1003">Cell membrane</keyword>
<feature type="transmembrane region" description="Helical" evidence="12">
    <location>
        <begin position="599"/>
        <end position="624"/>
    </location>
</feature>
<dbReference type="GO" id="GO:0005509">
    <property type="term" value="F:calcium ion binding"/>
    <property type="evidence" value="ECO:0007669"/>
    <property type="project" value="UniProtKB-UniRule"/>
</dbReference>
<dbReference type="GO" id="GO:0016342">
    <property type="term" value="C:catenin complex"/>
    <property type="evidence" value="ECO:0007669"/>
    <property type="project" value="TreeGrafter"/>
</dbReference>
<evidence type="ECO:0000256" key="2">
    <source>
        <dbReference type="ARBA" id="ARBA00022475"/>
    </source>
</evidence>
<evidence type="ECO:0000256" key="4">
    <source>
        <dbReference type="ARBA" id="ARBA00022729"/>
    </source>
</evidence>
<dbReference type="OrthoDB" id="9045962at2759"/>
<dbReference type="PROSITE" id="PS50268">
    <property type="entry name" value="CADHERIN_2"/>
    <property type="match status" value="5"/>
</dbReference>
<feature type="domain" description="Cadherin" evidence="14">
    <location>
        <begin position="509"/>
        <end position="597"/>
    </location>
</feature>
<evidence type="ECO:0000256" key="7">
    <source>
        <dbReference type="ARBA" id="ARBA00022889"/>
    </source>
</evidence>
<dbReference type="GO" id="GO:0007156">
    <property type="term" value="P:homophilic cell adhesion via plasma membrane adhesion molecules"/>
    <property type="evidence" value="ECO:0007669"/>
    <property type="project" value="InterPro"/>
</dbReference>
<dbReference type="GO" id="GO:0000902">
    <property type="term" value="P:cell morphogenesis"/>
    <property type="evidence" value="ECO:0007669"/>
    <property type="project" value="TreeGrafter"/>
</dbReference>
<dbReference type="InterPro" id="IPR027397">
    <property type="entry name" value="Catenin-bd_sf"/>
</dbReference>
<dbReference type="GO" id="GO:0005912">
    <property type="term" value="C:adherens junction"/>
    <property type="evidence" value="ECO:0007669"/>
    <property type="project" value="TreeGrafter"/>
</dbReference>
<keyword evidence="6 11" id="KW-0106">Calcium</keyword>
<keyword evidence="8 12" id="KW-1133">Transmembrane helix</keyword>
<dbReference type="PANTHER" id="PTHR24027">
    <property type="entry name" value="CADHERIN-23"/>
    <property type="match status" value="1"/>
</dbReference>
<dbReference type="GO" id="GO:0034332">
    <property type="term" value="P:adherens junction organization"/>
    <property type="evidence" value="ECO:0007669"/>
    <property type="project" value="TreeGrafter"/>
</dbReference>
<dbReference type="Proteomes" id="UP001046870">
    <property type="component" value="Chromosome 5"/>
</dbReference>
<keyword evidence="3 12" id="KW-0812">Transmembrane</keyword>
<dbReference type="SUPFAM" id="SSF49313">
    <property type="entry name" value="Cadherin-like"/>
    <property type="match status" value="5"/>
</dbReference>
<evidence type="ECO:0000256" key="1">
    <source>
        <dbReference type="ARBA" id="ARBA00004251"/>
    </source>
</evidence>
<dbReference type="GO" id="GO:0008013">
    <property type="term" value="F:beta-catenin binding"/>
    <property type="evidence" value="ECO:0007669"/>
    <property type="project" value="TreeGrafter"/>
</dbReference>
<keyword evidence="10" id="KW-0325">Glycoprotein</keyword>
<name>A0A9D3TGJ1_MEGAT</name>
<feature type="domain" description="Cadherin" evidence="14">
    <location>
        <begin position="266"/>
        <end position="383"/>
    </location>
</feature>
<dbReference type="Pfam" id="PF00028">
    <property type="entry name" value="Cadherin"/>
    <property type="match status" value="3"/>
</dbReference>
<evidence type="ECO:0000256" key="9">
    <source>
        <dbReference type="ARBA" id="ARBA00023136"/>
    </source>
</evidence>
<dbReference type="Gene3D" id="2.60.40.60">
    <property type="entry name" value="Cadherins"/>
    <property type="match status" value="5"/>
</dbReference>
<keyword evidence="5" id="KW-0677">Repeat</keyword>
<feature type="signal peptide" evidence="13">
    <location>
        <begin position="1"/>
        <end position="21"/>
    </location>
</feature>
<evidence type="ECO:0000256" key="11">
    <source>
        <dbReference type="PROSITE-ProRule" id="PRU00043"/>
    </source>
</evidence>
<sequence>MKSGIIILVLLLLDTLHTSSAASRKRHKRAWIIDSFSINEEHPGPFPYALGTIHVEPKHRETMKLTLSGEGVDKEPKGLFKITSDGNICVTRKIDYENLPNKKLEVTFEARDKKNDKEVNTRLAVIITVNDINDNPPRFLSDVYKTYIEESMIQGRNVLSLTAEDSDEPYTPNSTFDYNINSVSPNTPNAEFYIEKQQQTGVLSFRGCLDYEKTEKYTVVVEAKDRGEVVRLSSSCTVTVHVQDKNNHMPTFNGLTGTRRVKEGESEISPLRLHVTDKDTNGTAAWRARYTIHGDTGEHFKIETDPKTNDGILTVIKPLDFEEGAERHLSISVENEEPYFSCQVKRKTSTGLWEVAYTGEKGGMPATLNITIEVEDVDEPPEFNPTVKKIYVKENVEVGYPLTTFNATDKDRSSSGDLIYIKGDDPGGWVKVDLKTAKITTAKILDRESVLVVNNTYIVTIYAVDKGSRLLTGTGTLIIHLMDENDNLPLLEVNTLDVCLSDKPTMTPITAYDLDEEPKSTHFFFELLGDVEGKWSLDPDYGTTVNLVKESTVYSGHHELQLLISNMQGQSSVQNLSVTVCDCSITPNCRLRRAPSSRFGGGAIGITFVALLVLLGLLLLALFLSREREKILFEPDSGYALLRSNTEIPGNDCKIPDTLQESQVDKGHVEISKGLYGHNGVFQQTHISQQRLMSSRKYLASRGSAFLMTNESLTSLIFQRLGSIQAPGQELCDYDPKQYAYEGDSVSDPELDAISIDENKFDPDELLHLGPRFLKLATICNPRTTLHQSPFR</sequence>
<dbReference type="Gene3D" id="4.10.900.10">
    <property type="entry name" value="TCF3-CBD (Catenin binding domain)"/>
    <property type="match status" value="1"/>
</dbReference>
<dbReference type="GO" id="GO:0060027">
    <property type="term" value="P:convergent extension involved in gastrulation"/>
    <property type="evidence" value="ECO:0007669"/>
    <property type="project" value="UniProtKB-ARBA"/>
</dbReference>
<keyword evidence="16" id="KW-1185">Reference proteome</keyword>
<comment type="subcellular location">
    <subcellularLocation>
        <location evidence="1">Cell membrane</location>
        <topology evidence="1">Single-pass type I membrane protein</topology>
    </subcellularLocation>
</comment>
<keyword evidence="9 12" id="KW-0472">Membrane</keyword>
<dbReference type="FunFam" id="2.60.40.60:FF:000158">
    <property type="entry name" value="Dachsous cadherin-related 1"/>
    <property type="match status" value="1"/>
</dbReference>
<dbReference type="EMBL" id="JAFDVH010000005">
    <property type="protein sequence ID" value="KAG7477950.1"/>
    <property type="molecule type" value="Genomic_DNA"/>
</dbReference>
<comment type="caution">
    <text evidence="15">The sequence shown here is derived from an EMBL/GenBank/DDBJ whole genome shotgun (WGS) entry which is preliminary data.</text>
</comment>
<evidence type="ECO:0000313" key="16">
    <source>
        <dbReference type="Proteomes" id="UP001046870"/>
    </source>
</evidence>
<evidence type="ECO:0000256" key="6">
    <source>
        <dbReference type="ARBA" id="ARBA00022837"/>
    </source>
</evidence>
<dbReference type="GO" id="GO:0016339">
    <property type="term" value="P:calcium-dependent cell-cell adhesion via plasma membrane cell adhesion molecules"/>
    <property type="evidence" value="ECO:0007669"/>
    <property type="project" value="TreeGrafter"/>
</dbReference>
<dbReference type="InterPro" id="IPR015919">
    <property type="entry name" value="Cadherin-like_sf"/>
</dbReference>
<protein>
    <recommendedName>
        <fullName evidence="14">Cadherin domain-containing protein</fullName>
    </recommendedName>
</protein>
<dbReference type="FunFam" id="2.60.40.60:FF:000011">
    <property type="entry name" value="Cadherin 1"/>
    <property type="match status" value="1"/>
</dbReference>
<dbReference type="FunFam" id="2.60.40.60:FF:000019">
    <property type="entry name" value="Cadherin 2"/>
    <property type="match status" value="1"/>
</dbReference>
<dbReference type="PRINTS" id="PR01820">
    <property type="entry name" value="DESMOCOLLIN"/>
</dbReference>
<dbReference type="GO" id="GO:0016477">
    <property type="term" value="P:cell migration"/>
    <property type="evidence" value="ECO:0007669"/>
    <property type="project" value="TreeGrafter"/>
</dbReference>
<dbReference type="PANTHER" id="PTHR24027:SF433">
    <property type="entry name" value="CADHERIN 27-RELATED"/>
    <property type="match status" value="1"/>
</dbReference>
<dbReference type="SMART" id="SM00112">
    <property type="entry name" value="CA"/>
    <property type="match status" value="5"/>
</dbReference>
<accession>A0A9D3TGJ1</accession>
<dbReference type="GO" id="GO:0044331">
    <property type="term" value="P:cell-cell adhesion mediated by cadherin"/>
    <property type="evidence" value="ECO:0007669"/>
    <property type="project" value="TreeGrafter"/>
</dbReference>
<feature type="domain" description="Cadherin" evidence="14">
    <location>
        <begin position="140"/>
        <end position="252"/>
    </location>
</feature>
<dbReference type="PROSITE" id="PS00232">
    <property type="entry name" value="CADHERIN_1"/>
    <property type="match status" value="2"/>
</dbReference>
<dbReference type="InterPro" id="IPR020894">
    <property type="entry name" value="Cadherin_CS"/>
</dbReference>
<dbReference type="PRINTS" id="PR00205">
    <property type="entry name" value="CADHERIN"/>
</dbReference>
<evidence type="ECO:0000256" key="8">
    <source>
        <dbReference type="ARBA" id="ARBA00022989"/>
    </source>
</evidence>
<dbReference type="CDD" id="cd11304">
    <property type="entry name" value="Cadherin_repeat"/>
    <property type="match status" value="4"/>
</dbReference>
<organism evidence="15 16">
    <name type="scientific">Megalops atlanticus</name>
    <name type="common">Tarpon</name>
    <name type="synonym">Clupea gigantea</name>
    <dbReference type="NCBI Taxonomy" id="7932"/>
    <lineage>
        <taxon>Eukaryota</taxon>
        <taxon>Metazoa</taxon>
        <taxon>Chordata</taxon>
        <taxon>Craniata</taxon>
        <taxon>Vertebrata</taxon>
        <taxon>Euteleostomi</taxon>
        <taxon>Actinopterygii</taxon>
        <taxon>Neopterygii</taxon>
        <taxon>Teleostei</taxon>
        <taxon>Elopiformes</taxon>
        <taxon>Megalopidae</taxon>
        <taxon>Megalops</taxon>
    </lineage>
</organism>
<feature type="domain" description="Cadherin" evidence="14">
    <location>
        <begin position="63"/>
        <end position="139"/>
    </location>
</feature>
<proteinExistence type="predicted"/>